<dbReference type="Proteomes" id="UP001241758">
    <property type="component" value="Unassembled WGS sequence"/>
</dbReference>
<gene>
    <name evidence="6" type="ORF">QLQ12_40585</name>
</gene>
<comment type="similarity">
    <text evidence="2">Belongs to the glycosyltransferase 2 family.</text>
</comment>
<dbReference type="Pfam" id="PF00535">
    <property type="entry name" value="Glycos_transf_2"/>
    <property type="match status" value="1"/>
</dbReference>
<dbReference type="Gene3D" id="3.90.550.10">
    <property type="entry name" value="Spore Coat Polysaccharide Biosynthesis Protein SpsA, Chain A"/>
    <property type="match status" value="1"/>
</dbReference>
<dbReference type="InterPro" id="IPR029044">
    <property type="entry name" value="Nucleotide-diphossugar_trans"/>
</dbReference>
<evidence type="ECO:0000259" key="5">
    <source>
        <dbReference type="Pfam" id="PF00535"/>
    </source>
</evidence>
<comment type="pathway">
    <text evidence="1">Cell wall biogenesis; cell wall polysaccharide biosynthesis.</text>
</comment>
<dbReference type="PANTHER" id="PTHR43179:SF12">
    <property type="entry name" value="GALACTOFURANOSYLTRANSFERASE GLFT2"/>
    <property type="match status" value="1"/>
</dbReference>
<dbReference type="SUPFAM" id="SSF53448">
    <property type="entry name" value="Nucleotide-diphospho-sugar transferases"/>
    <property type="match status" value="1"/>
</dbReference>
<evidence type="ECO:0000256" key="2">
    <source>
        <dbReference type="ARBA" id="ARBA00006739"/>
    </source>
</evidence>
<dbReference type="EMBL" id="JASCTH010000038">
    <property type="protein sequence ID" value="MDI6104902.1"/>
    <property type="molecule type" value="Genomic_DNA"/>
</dbReference>
<sequence>MTAVSIVVPTLGRPSLAALLHALGPLPDGMEILIVDDRPDRRAPLELPPATPARVIPGRAAGPAAARNTGWRNATREWVAFLDDDVLPEPGWTARLAADLGEAAPGVGGVQGNVDVPLPEGHRPTDWERVTAGLADGEWITADMAYRRAALARSGGFDERLPRAFREDAELAHRVRRAGWELCRGRRRVTHPVRPENRWISVRTQRGNADDALLRHLYGPRWRTRLGVPPGRRHRHAAITACLAAALAGATARLVTGRRGWTVAVGVAAAGWAAGTAEFAAARIAPGPRDHREVTTMLLTSVAIPPVAVTHWLRGWLRWRGAEPLPEVPTAATRVCAPTSGVTLPGGRAVSGSARAGVRR</sequence>
<proteinExistence type="inferred from homology"/>
<keyword evidence="4 6" id="KW-0808">Transferase</keyword>
<dbReference type="GO" id="GO:0016757">
    <property type="term" value="F:glycosyltransferase activity"/>
    <property type="evidence" value="ECO:0007669"/>
    <property type="project" value="UniProtKB-KW"/>
</dbReference>
<name>A0ABT6WYT9_9ACTN</name>
<dbReference type="PANTHER" id="PTHR43179">
    <property type="entry name" value="RHAMNOSYLTRANSFERASE WBBL"/>
    <property type="match status" value="1"/>
</dbReference>
<evidence type="ECO:0000256" key="4">
    <source>
        <dbReference type="ARBA" id="ARBA00022679"/>
    </source>
</evidence>
<dbReference type="InterPro" id="IPR001173">
    <property type="entry name" value="Glyco_trans_2-like"/>
</dbReference>
<reference evidence="6 7" key="1">
    <citation type="submission" date="2023-05" db="EMBL/GenBank/DDBJ databases">
        <title>Actinoplanes sp. NEAU-A12 genome sequencing.</title>
        <authorList>
            <person name="Wang Z.-S."/>
        </authorList>
    </citation>
    <scope>NUCLEOTIDE SEQUENCE [LARGE SCALE GENOMIC DNA]</scope>
    <source>
        <strain evidence="6 7">NEAU-A12</strain>
    </source>
</reference>
<dbReference type="RefSeq" id="WP_282766330.1">
    <property type="nucleotide sequence ID" value="NZ_JASCTH010000038.1"/>
</dbReference>
<comment type="caution">
    <text evidence="6">The sequence shown here is derived from an EMBL/GenBank/DDBJ whole genome shotgun (WGS) entry which is preliminary data.</text>
</comment>
<evidence type="ECO:0000313" key="6">
    <source>
        <dbReference type="EMBL" id="MDI6104902.1"/>
    </source>
</evidence>
<dbReference type="EC" id="2.4.-.-" evidence="6"/>
<keyword evidence="7" id="KW-1185">Reference proteome</keyword>
<evidence type="ECO:0000313" key="7">
    <source>
        <dbReference type="Proteomes" id="UP001241758"/>
    </source>
</evidence>
<protein>
    <submittedName>
        <fullName evidence="6">Glycosyltransferase</fullName>
        <ecNumber evidence="6">2.4.-.-</ecNumber>
    </submittedName>
</protein>
<feature type="domain" description="Glycosyltransferase 2-like" evidence="5">
    <location>
        <begin position="5"/>
        <end position="116"/>
    </location>
</feature>
<evidence type="ECO:0000256" key="3">
    <source>
        <dbReference type="ARBA" id="ARBA00022676"/>
    </source>
</evidence>
<keyword evidence="3 6" id="KW-0328">Glycosyltransferase</keyword>
<evidence type="ECO:0000256" key="1">
    <source>
        <dbReference type="ARBA" id="ARBA00004776"/>
    </source>
</evidence>
<accession>A0ABT6WYT9</accession>
<organism evidence="6 7">
    <name type="scientific">Actinoplanes sandaracinus</name>
    <dbReference type="NCBI Taxonomy" id="3045177"/>
    <lineage>
        <taxon>Bacteria</taxon>
        <taxon>Bacillati</taxon>
        <taxon>Actinomycetota</taxon>
        <taxon>Actinomycetes</taxon>
        <taxon>Micromonosporales</taxon>
        <taxon>Micromonosporaceae</taxon>
        <taxon>Actinoplanes</taxon>
    </lineage>
</organism>